<feature type="non-terminal residue" evidence="2">
    <location>
        <position position="125"/>
    </location>
</feature>
<dbReference type="AlphaFoldDB" id="A0A7C0XDS9"/>
<sequence>MRPFSRSLAEAAYKSISESYEIVLISLYSAIAIFLTIYKIIRKRFSRYDWIYILLVVWMGFSVFYVESYKLFIPKFFLMLSGFGVFVSVEEALYGNIENLKKLTLYLGISIGFIALLTLTVNLYR</sequence>
<name>A0A7C0XDS9_UNCW3</name>
<evidence type="ECO:0000313" key="2">
    <source>
        <dbReference type="EMBL" id="HDM90777.1"/>
    </source>
</evidence>
<comment type="caution">
    <text evidence="2">The sequence shown here is derived from an EMBL/GenBank/DDBJ whole genome shotgun (WGS) entry which is preliminary data.</text>
</comment>
<reference evidence="2" key="1">
    <citation type="journal article" date="2020" name="mSystems">
        <title>Genome- and Community-Level Interaction Insights into Carbon Utilization and Element Cycling Functions of Hydrothermarchaeota in Hydrothermal Sediment.</title>
        <authorList>
            <person name="Zhou Z."/>
            <person name="Liu Y."/>
            <person name="Xu W."/>
            <person name="Pan J."/>
            <person name="Luo Z.H."/>
            <person name="Li M."/>
        </authorList>
    </citation>
    <scope>NUCLEOTIDE SEQUENCE [LARGE SCALE GENOMIC DNA]</scope>
    <source>
        <strain evidence="2">HyVt-237</strain>
    </source>
</reference>
<evidence type="ECO:0000256" key="1">
    <source>
        <dbReference type="SAM" id="Phobius"/>
    </source>
</evidence>
<feature type="transmembrane region" description="Helical" evidence="1">
    <location>
        <begin position="105"/>
        <end position="124"/>
    </location>
</feature>
<keyword evidence="1" id="KW-0812">Transmembrane</keyword>
<dbReference type="Proteomes" id="UP000885931">
    <property type="component" value="Unassembled WGS sequence"/>
</dbReference>
<proteinExistence type="predicted"/>
<keyword evidence="1" id="KW-1133">Transmembrane helix</keyword>
<dbReference type="EMBL" id="DRBW01000228">
    <property type="protein sequence ID" value="HDM90777.1"/>
    <property type="molecule type" value="Genomic_DNA"/>
</dbReference>
<accession>A0A7C0XDS9</accession>
<protein>
    <submittedName>
        <fullName evidence="2">Uncharacterized protein</fullName>
    </submittedName>
</protein>
<organism evidence="2">
    <name type="scientific">candidate division WOR-3 bacterium</name>
    <dbReference type="NCBI Taxonomy" id="2052148"/>
    <lineage>
        <taxon>Bacteria</taxon>
        <taxon>Bacteria division WOR-3</taxon>
    </lineage>
</organism>
<feature type="transmembrane region" description="Helical" evidence="1">
    <location>
        <begin position="50"/>
        <end position="66"/>
    </location>
</feature>
<keyword evidence="1" id="KW-0472">Membrane</keyword>
<gene>
    <name evidence="2" type="ORF">ENG67_06200</name>
</gene>
<feature type="transmembrane region" description="Helical" evidence="1">
    <location>
        <begin position="20"/>
        <end position="38"/>
    </location>
</feature>